<evidence type="ECO:0000313" key="2">
    <source>
        <dbReference type="EMBL" id="SBT58796.1"/>
    </source>
</evidence>
<dbReference type="InterPro" id="IPR008780">
    <property type="entry name" value="Plasmodium_Vir"/>
</dbReference>
<evidence type="ECO:0000313" key="3">
    <source>
        <dbReference type="Proteomes" id="UP000078550"/>
    </source>
</evidence>
<feature type="region of interest" description="Disordered" evidence="1">
    <location>
        <begin position="226"/>
        <end position="259"/>
    </location>
</feature>
<dbReference type="Proteomes" id="UP000078550">
    <property type="component" value="Unassembled WGS sequence"/>
</dbReference>
<accession>A0A1A9ARF9</accession>
<sequence>MTNVCVGENMLPSCVIYEKYNNKNIGLGNYNEKCQELQGKFHSTVGVDDLCKKLAENLNDFCTKEKIDDFLKNRCLYLEYWLNHQIIEKFGITDNSKYIGLRNRFYSTWTEIIKPLTEENFKCTPKRIPFISLNYSNVKDIKDMYDYYYNCEYFKNNHSSIEHERSEYCSYLASMNGSFTEFKNWCSDSSNKCIPNFKNSINEYDPIKLRKILHCDTDEAPATLLEGSSDQRSLEENALEGTEELADPPGRDLFTQPQDSKTSSSALIYSIVSNFPIYKTLFDNVAKDNGNYYHPYCDDAIKNYPSDPTDFRKTCLFFLKGLMYLYNNKGFHTSKEKSNSSHHEHCEYLIYMIYYELENVIKYPKYASKFYSNLKSKVKDIFTELNICKKELKDIDINVLKNIYVLYKLNDNFNKLIYNFSNKEKDSCSNLKECFALYDKSIVPCSFNKSTSFCKELIKLGEYYNNYVRHKCKSESEDRILYTVSDNHHIDISKEKTGEAAEKDEIGKTPLSFQNKSEAEESRITANGISTLLEYKNLTGFSFLLMIIPALLSFFKFTPFGSLLHSGVNKYLGLSGNTDEQSQNLLSFNWQGDETEAHNSEYNIPYNLLF</sequence>
<dbReference type="Pfam" id="PF05795">
    <property type="entry name" value="Plasmodium_Vir"/>
    <property type="match status" value="2"/>
</dbReference>
<protein>
    <submittedName>
        <fullName evidence="2">PIR Superfamily Protein</fullName>
    </submittedName>
</protein>
<reference evidence="3" key="1">
    <citation type="submission" date="2016-05" db="EMBL/GenBank/DDBJ databases">
        <authorList>
            <person name="Naeem Raeece"/>
        </authorList>
    </citation>
    <scope>NUCLEOTIDE SEQUENCE [LARGE SCALE GENOMIC DNA]</scope>
</reference>
<feature type="compositionally biased region" description="Acidic residues" evidence="1">
    <location>
        <begin position="237"/>
        <end position="246"/>
    </location>
</feature>
<evidence type="ECO:0000256" key="1">
    <source>
        <dbReference type="SAM" id="MobiDB-lite"/>
    </source>
</evidence>
<gene>
    <name evidence="2" type="ORF">POVWA2_087870</name>
</gene>
<organism evidence="2 3">
    <name type="scientific">Plasmodium ovale wallikeri</name>
    <dbReference type="NCBI Taxonomy" id="864142"/>
    <lineage>
        <taxon>Eukaryota</taxon>
        <taxon>Sar</taxon>
        <taxon>Alveolata</taxon>
        <taxon>Apicomplexa</taxon>
        <taxon>Aconoidasida</taxon>
        <taxon>Haemosporida</taxon>
        <taxon>Plasmodiidae</taxon>
        <taxon>Plasmodium</taxon>
        <taxon>Plasmodium (Plasmodium)</taxon>
    </lineage>
</organism>
<proteinExistence type="predicted"/>
<dbReference type="AlphaFoldDB" id="A0A1A9ARF9"/>
<name>A0A1A9ARF9_PLAOA</name>
<dbReference type="EMBL" id="FLRE01002576">
    <property type="protein sequence ID" value="SBT58796.1"/>
    <property type="molecule type" value="Genomic_DNA"/>
</dbReference>